<feature type="domain" description="SNTX MACPF/CDC-like" evidence="3">
    <location>
        <begin position="12"/>
        <end position="172"/>
    </location>
</feature>
<name>A0AAV7V294_PLEWA</name>
<feature type="domain" description="SNTX thioredoxin-like" evidence="1">
    <location>
        <begin position="391"/>
        <end position="435"/>
    </location>
</feature>
<sequence length="450" mass="50511">MATANSAFLEALPTLGRPFQLGMLYDCCSDQLVPGDALWDRELIQKDLSVAQHCKTEFKVIASDSIDDKASALGVPASLKASLLVGLVEVSGSAVYLNRTNTSKHQARVALHYSATTRIEQLSLEHVGPDGLFPPGILNQDLGTHVVTAVLYGMQAFFVFNRHVSSAESMHDVYEDLKSVVGNIPLIASKGPGVITNDAKDETEKLKCEYYGDFGVGHNLCTYNEAINIYKKLLGLKEEDAVPVKVWLYPLSLLECRAPRLVHSISKRLIDDVQLAMEELNDVNMQCNDLLNQMAAVRFPDIKSKIQQFQTLCKQYRQTFQKDMVRVLQSIRKGKKDEQVLIGILTRKEQSPFSTSNVIGFLKAKYIEINLVNYLLDVLSKLNEERFVSCDINQLMLDLNTVDDVSFTFTSLGEEENYLLELKSWLESQHMSKSFQPLLLSSECEKERPM</sequence>
<reference evidence="4" key="1">
    <citation type="journal article" date="2022" name="bioRxiv">
        <title>Sequencing and chromosome-scale assembly of the giantPleurodeles waltlgenome.</title>
        <authorList>
            <person name="Brown T."/>
            <person name="Elewa A."/>
            <person name="Iarovenko S."/>
            <person name="Subramanian E."/>
            <person name="Araus A.J."/>
            <person name="Petzold A."/>
            <person name="Susuki M."/>
            <person name="Suzuki K.-i.T."/>
            <person name="Hayashi T."/>
            <person name="Toyoda A."/>
            <person name="Oliveira C."/>
            <person name="Osipova E."/>
            <person name="Leigh N.D."/>
            <person name="Simon A."/>
            <person name="Yun M.H."/>
        </authorList>
    </citation>
    <scope>NUCLEOTIDE SEQUENCE</scope>
    <source>
        <strain evidence="4">20211129_DDA</strain>
        <tissue evidence="4">Liver</tissue>
    </source>
</reference>
<dbReference type="Pfam" id="PF18078">
    <property type="entry name" value="Thioredoxin_11"/>
    <property type="match status" value="1"/>
</dbReference>
<evidence type="ECO:0000313" key="5">
    <source>
        <dbReference type="Proteomes" id="UP001066276"/>
    </source>
</evidence>
<dbReference type="PANTHER" id="PTHR31594:SF16">
    <property type="entry name" value="SI:CH211-281L24.3"/>
    <property type="match status" value="1"/>
</dbReference>
<organism evidence="4 5">
    <name type="scientific">Pleurodeles waltl</name>
    <name type="common">Iberian ribbed newt</name>
    <dbReference type="NCBI Taxonomy" id="8319"/>
    <lineage>
        <taxon>Eukaryota</taxon>
        <taxon>Metazoa</taxon>
        <taxon>Chordata</taxon>
        <taxon>Craniata</taxon>
        <taxon>Vertebrata</taxon>
        <taxon>Euteleostomi</taxon>
        <taxon>Amphibia</taxon>
        <taxon>Batrachia</taxon>
        <taxon>Caudata</taxon>
        <taxon>Salamandroidea</taxon>
        <taxon>Salamandridae</taxon>
        <taxon>Pleurodelinae</taxon>
        <taxon>Pleurodeles</taxon>
    </lineage>
</organism>
<dbReference type="PANTHER" id="PTHR31594">
    <property type="entry name" value="AIG1-TYPE G DOMAIN-CONTAINING PROTEIN"/>
    <property type="match status" value="1"/>
</dbReference>
<dbReference type="Pfam" id="PF21109">
    <property type="entry name" value="Stonustoxin_helical"/>
    <property type="match status" value="1"/>
</dbReference>
<gene>
    <name evidence="4" type="ORF">NDU88_003997</name>
</gene>
<accession>A0AAV7V294</accession>
<dbReference type="Pfam" id="PF24674">
    <property type="entry name" value="MACPF_SNTX"/>
    <property type="match status" value="1"/>
</dbReference>
<keyword evidence="5" id="KW-1185">Reference proteome</keyword>
<evidence type="ECO:0000259" key="1">
    <source>
        <dbReference type="Pfam" id="PF18078"/>
    </source>
</evidence>
<dbReference type="EMBL" id="JANPWB010000004">
    <property type="protein sequence ID" value="KAJ1194711.1"/>
    <property type="molecule type" value="Genomic_DNA"/>
</dbReference>
<comment type="caution">
    <text evidence="4">The sequence shown here is derived from an EMBL/GenBank/DDBJ whole genome shotgun (WGS) entry which is preliminary data.</text>
</comment>
<dbReference type="InterPro" id="IPR052090">
    <property type="entry name" value="Cytolytic_pore-forming_toxin"/>
</dbReference>
<dbReference type="InterPro" id="IPR040581">
    <property type="entry name" value="Thioredoxin_11"/>
</dbReference>
<dbReference type="AlphaFoldDB" id="A0AAV7V294"/>
<dbReference type="InterPro" id="IPR056072">
    <property type="entry name" value="SNTX_MACPF/CDC-like_dom"/>
</dbReference>
<dbReference type="InterPro" id="IPR048997">
    <property type="entry name" value="Stonustoxin-like_helical"/>
</dbReference>
<evidence type="ECO:0008006" key="6">
    <source>
        <dbReference type="Google" id="ProtNLM"/>
    </source>
</evidence>
<evidence type="ECO:0000313" key="4">
    <source>
        <dbReference type="EMBL" id="KAJ1194711.1"/>
    </source>
</evidence>
<dbReference type="Proteomes" id="UP001066276">
    <property type="component" value="Chromosome 2_2"/>
</dbReference>
<evidence type="ECO:0000259" key="3">
    <source>
        <dbReference type="Pfam" id="PF24674"/>
    </source>
</evidence>
<evidence type="ECO:0000259" key="2">
    <source>
        <dbReference type="Pfam" id="PF21109"/>
    </source>
</evidence>
<proteinExistence type="predicted"/>
<protein>
    <recommendedName>
        <fullName evidence="6">SNTX thioredoxin-like domain-containing protein</fullName>
    </recommendedName>
</protein>
<feature type="domain" description="Stonustoxin-like helical" evidence="2">
    <location>
        <begin position="276"/>
        <end position="370"/>
    </location>
</feature>